<protein>
    <submittedName>
        <fullName evidence="2">Uncharacterized protein</fullName>
    </submittedName>
</protein>
<dbReference type="AlphaFoldDB" id="A0AAN6YWN9"/>
<sequence length="192" mass="20276">MADTPKKTGAETGAYTINGIAPTAADIKLVYALISSFNSKPDVNWEKVAAATGNSAKSSQERWRIMQKKFNITFGSDDAGYGTPGTAGTPARKGKKVTLPPVTPGNPSSDHEGATVPETPRKKFRKTPFKGKGKAAAAAEEDTPLKRGADEMAVDTDDEPEEKSAKKKKAKQAADIMTDSESVPMDIGSSSE</sequence>
<dbReference type="Proteomes" id="UP001302812">
    <property type="component" value="Unassembled WGS sequence"/>
</dbReference>
<feature type="compositionally biased region" description="Basic residues" evidence="1">
    <location>
        <begin position="122"/>
        <end position="133"/>
    </location>
</feature>
<reference evidence="2" key="1">
    <citation type="journal article" date="2023" name="Mol. Phylogenet. Evol.">
        <title>Genome-scale phylogeny and comparative genomics of the fungal order Sordariales.</title>
        <authorList>
            <person name="Hensen N."/>
            <person name="Bonometti L."/>
            <person name="Westerberg I."/>
            <person name="Brannstrom I.O."/>
            <person name="Guillou S."/>
            <person name="Cros-Aarteil S."/>
            <person name="Calhoun S."/>
            <person name="Haridas S."/>
            <person name="Kuo A."/>
            <person name="Mondo S."/>
            <person name="Pangilinan J."/>
            <person name="Riley R."/>
            <person name="LaButti K."/>
            <person name="Andreopoulos B."/>
            <person name="Lipzen A."/>
            <person name="Chen C."/>
            <person name="Yan M."/>
            <person name="Daum C."/>
            <person name="Ng V."/>
            <person name="Clum A."/>
            <person name="Steindorff A."/>
            <person name="Ohm R.A."/>
            <person name="Martin F."/>
            <person name="Silar P."/>
            <person name="Natvig D.O."/>
            <person name="Lalanne C."/>
            <person name="Gautier V."/>
            <person name="Ament-Velasquez S.L."/>
            <person name="Kruys A."/>
            <person name="Hutchinson M.I."/>
            <person name="Powell A.J."/>
            <person name="Barry K."/>
            <person name="Miller A.N."/>
            <person name="Grigoriev I.V."/>
            <person name="Debuchy R."/>
            <person name="Gladieux P."/>
            <person name="Hiltunen Thoren M."/>
            <person name="Johannesson H."/>
        </authorList>
    </citation>
    <scope>NUCLEOTIDE SEQUENCE</scope>
    <source>
        <strain evidence="2">CBS 508.74</strain>
    </source>
</reference>
<evidence type="ECO:0000313" key="3">
    <source>
        <dbReference type="Proteomes" id="UP001302812"/>
    </source>
</evidence>
<feature type="compositionally biased region" description="Acidic residues" evidence="1">
    <location>
        <begin position="152"/>
        <end position="161"/>
    </location>
</feature>
<feature type="compositionally biased region" description="Low complexity" evidence="1">
    <location>
        <begin position="79"/>
        <end position="91"/>
    </location>
</feature>
<proteinExistence type="predicted"/>
<name>A0AAN6YWN9_9PEZI</name>
<keyword evidence="3" id="KW-1185">Reference proteome</keyword>
<gene>
    <name evidence="2" type="ORF">N656DRAFT_842503</name>
</gene>
<evidence type="ECO:0000256" key="1">
    <source>
        <dbReference type="SAM" id="MobiDB-lite"/>
    </source>
</evidence>
<organism evidence="2 3">
    <name type="scientific">Canariomyces notabilis</name>
    <dbReference type="NCBI Taxonomy" id="2074819"/>
    <lineage>
        <taxon>Eukaryota</taxon>
        <taxon>Fungi</taxon>
        <taxon>Dikarya</taxon>
        <taxon>Ascomycota</taxon>
        <taxon>Pezizomycotina</taxon>
        <taxon>Sordariomycetes</taxon>
        <taxon>Sordariomycetidae</taxon>
        <taxon>Sordariales</taxon>
        <taxon>Chaetomiaceae</taxon>
        <taxon>Canariomyces</taxon>
    </lineage>
</organism>
<comment type="caution">
    <text evidence="2">The sequence shown here is derived from an EMBL/GenBank/DDBJ whole genome shotgun (WGS) entry which is preliminary data.</text>
</comment>
<reference evidence="2" key="2">
    <citation type="submission" date="2023-05" db="EMBL/GenBank/DDBJ databases">
        <authorList>
            <consortium name="Lawrence Berkeley National Laboratory"/>
            <person name="Steindorff A."/>
            <person name="Hensen N."/>
            <person name="Bonometti L."/>
            <person name="Westerberg I."/>
            <person name="Brannstrom I.O."/>
            <person name="Guillou S."/>
            <person name="Cros-Aarteil S."/>
            <person name="Calhoun S."/>
            <person name="Haridas S."/>
            <person name="Kuo A."/>
            <person name="Mondo S."/>
            <person name="Pangilinan J."/>
            <person name="Riley R."/>
            <person name="Labutti K."/>
            <person name="Andreopoulos B."/>
            <person name="Lipzen A."/>
            <person name="Chen C."/>
            <person name="Yanf M."/>
            <person name="Daum C."/>
            <person name="Ng V."/>
            <person name="Clum A."/>
            <person name="Ohm R."/>
            <person name="Martin F."/>
            <person name="Silar P."/>
            <person name="Natvig D."/>
            <person name="Lalanne C."/>
            <person name="Gautier V."/>
            <person name="Ament-Velasquez S.L."/>
            <person name="Kruys A."/>
            <person name="Hutchinson M.I."/>
            <person name="Powell A.J."/>
            <person name="Barry K."/>
            <person name="Miller A.N."/>
            <person name="Grigoriev I.V."/>
            <person name="Debuchy R."/>
            <person name="Gladieux P."/>
            <person name="Thoren M.H."/>
            <person name="Johannesson H."/>
        </authorList>
    </citation>
    <scope>NUCLEOTIDE SEQUENCE</scope>
    <source>
        <strain evidence="2">CBS 508.74</strain>
    </source>
</reference>
<feature type="region of interest" description="Disordered" evidence="1">
    <location>
        <begin position="74"/>
        <end position="192"/>
    </location>
</feature>
<accession>A0AAN6YWN9</accession>
<evidence type="ECO:0000313" key="2">
    <source>
        <dbReference type="EMBL" id="KAK4115674.1"/>
    </source>
</evidence>
<dbReference type="EMBL" id="MU853334">
    <property type="protein sequence ID" value="KAK4115674.1"/>
    <property type="molecule type" value="Genomic_DNA"/>
</dbReference>
<dbReference type="RefSeq" id="XP_064673244.1">
    <property type="nucleotide sequence ID" value="XM_064819045.1"/>
</dbReference>
<dbReference type="GeneID" id="89943171"/>